<keyword evidence="1" id="KW-1133">Transmembrane helix</keyword>
<evidence type="ECO:0008006" key="4">
    <source>
        <dbReference type="Google" id="ProtNLM"/>
    </source>
</evidence>
<accession>A0A101JIS2</accession>
<comment type="caution">
    <text evidence="2">The sequence shown here is derived from an EMBL/GenBank/DDBJ whole genome shotgun (WGS) entry which is preliminary data.</text>
</comment>
<protein>
    <recommendedName>
        <fullName evidence="4">Integral membrane protein</fullName>
    </recommendedName>
</protein>
<name>A0A101JIS2_9ACTN</name>
<proteinExistence type="predicted"/>
<feature type="transmembrane region" description="Helical" evidence="1">
    <location>
        <begin position="295"/>
        <end position="318"/>
    </location>
</feature>
<feature type="transmembrane region" description="Helical" evidence="1">
    <location>
        <begin position="262"/>
        <end position="288"/>
    </location>
</feature>
<feature type="transmembrane region" description="Helical" evidence="1">
    <location>
        <begin position="19"/>
        <end position="40"/>
    </location>
</feature>
<evidence type="ECO:0000313" key="2">
    <source>
        <dbReference type="EMBL" id="KUL27574.1"/>
    </source>
</evidence>
<feature type="transmembrane region" description="Helical" evidence="1">
    <location>
        <begin position="338"/>
        <end position="361"/>
    </location>
</feature>
<feature type="transmembrane region" description="Helical" evidence="1">
    <location>
        <begin position="402"/>
        <end position="419"/>
    </location>
</feature>
<feature type="transmembrane region" description="Helical" evidence="1">
    <location>
        <begin position="90"/>
        <end position="108"/>
    </location>
</feature>
<reference evidence="2 3" key="1">
    <citation type="submission" date="2015-10" db="EMBL/GenBank/DDBJ databases">
        <authorList>
            <person name="Gilbert D.G."/>
        </authorList>
    </citation>
    <scope>NUCLEOTIDE SEQUENCE [LARGE SCALE GENOMIC DNA]</scope>
    <source>
        <strain evidence="2 3">NRRL B-16712</strain>
    </source>
</reference>
<feature type="transmembrane region" description="Helical" evidence="1">
    <location>
        <begin position="373"/>
        <end position="390"/>
    </location>
</feature>
<feature type="transmembrane region" description="Helical" evidence="1">
    <location>
        <begin position="217"/>
        <end position="250"/>
    </location>
</feature>
<keyword evidence="1" id="KW-0472">Membrane</keyword>
<dbReference type="EMBL" id="LLZH01000298">
    <property type="protein sequence ID" value="KUL27574.1"/>
    <property type="molecule type" value="Genomic_DNA"/>
</dbReference>
<sequence length="444" mass="46143">MPAGGWLSRRGPSARGDRWALAVALGLVATSVLVGAALGWAGRPVHAPAAPLFGHVLPHLGVGTPLAIAIGLAVIRWGPAIAERLAWRPLLAVAWLSATAWTLALALVDGWQRGVAGRLTTQFEYLSEVPGVTDIPAMLRGFAGRILADSPDPWTTHVAGHPPGALLVFVGLDRIGLPGGGWAATFCVLVGCSAVTTVAITLRALGDEPAARVALPFLVLFPGAVWVGVSADGLFMGVAAAALALLATGLTRPSRLAVTLGGLFLALCAYLSYGLVLLILPAAAVLAIRARRIGLLVWAGLGAGLVVAAMTGLGFDWWQGYHLVKQRYYQGLASQRPYAYWIWANLAALTLSAGPAAAATLRHAAARVLTSRTPAVLLCLGAAAAIIAADLSGLSKAEVERIWLPFAIWLPAAASLLPATDRRGWLSLQATTALLINHLVLTSW</sequence>
<feature type="transmembrane region" description="Helical" evidence="1">
    <location>
        <begin position="60"/>
        <end position="78"/>
    </location>
</feature>
<keyword evidence="1" id="KW-0812">Transmembrane</keyword>
<dbReference type="Proteomes" id="UP000053244">
    <property type="component" value="Unassembled WGS sequence"/>
</dbReference>
<dbReference type="RefSeq" id="WP_067700430.1">
    <property type="nucleotide sequence ID" value="NZ_LLZH01000298.1"/>
</dbReference>
<evidence type="ECO:0000313" key="3">
    <source>
        <dbReference type="Proteomes" id="UP000053244"/>
    </source>
</evidence>
<gene>
    <name evidence="2" type="ORF">ADL15_35050</name>
</gene>
<keyword evidence="3" id="KW-1185">Reference proteome</keyword>
<evidence type="ECO:0000256" key="1">
    <source>
        <dbReference type="SAM" id="Phobius"/>
    </source>
</evidence>
<organism evidence="2 3">
    <name type="scientific">Actinoplanes awajinensis subsp. mycoplanecinus</name>
    <dbReference type="NCBI Taxonomy" id="135947"/>
    <lineage>
        <taxon>Bacteria</taxon>
        <taxon>Bacillati</taxon>
        <taxon>Actinomycetota</taxon>
        <taxon>Actinomycetes</taxon>
        <taxon>Micromonosporales</taxon>
        <taxon>Micromonosporaceae</taxon>
        <taxon>Actinoplanes</taxon>
    </lineage>
</organism>
<dbReference type="AlphaFoldDB" id="A0A101JIS2"/>
<feature type="transmembrane region" description="Helical" evidence="1">
    <location>
        <begin position="182"/>
        <end position="205"/>
    </location>
</feature>